<evidence type="ECO:0000256" key="5">
    <source>
        <dbReference type="ARBA" id="ARBA00022840"/>
    </source>
</evidence>
<keyword evidence="9" id="KW-0812">Transmembrane</keyword>
<keyword evidence="12" id="KW-1185">Reference proteome</keyword>
<feature type="region of interest" description="Disordered" evidence="8">
    <location>
        <begin position="493"/>
        <end position="539"/>
    </location>
</feature>
<organism evidence="11 12">
    <name type="scientific">Elliptochloris bilobata</name>
    <dbReference type="NCBI Taxonomy" id="381761"/>
    <lineage>
        <taxon>Eukaryota</taxon>
        <taxon>Viridiplantae</taxon>
        <taxon>Chlorophyta</taxon>
        <taxon>core chlorophytes</taxon>
        <taxon>Trebouxiophyceae</taxon>
        <taxon>Trebouxiophyceae incertae sedis</taxon>
        <taxon>Elliptochloris clade</taxon>
        <taxon>Elliptochloris</taxon>
    </lineage>
</organism>
<keyword evidence="9" id="KW-1133">Transmembrane helix</keyword>
<keyword evidence="2" id="KW-0808">Transferase</keyword>
<dbReference type="GO" id="GO:0005524">
    <property type="term" value="F:ATP binding"/>
    <property type="evidence" value="ECO:0007669"/>
    <property type="project" value="UniProtKB-UniRule"/>
</dbReference>
<dbReference type="InterPro" id="IPR011009">
    <property type="entry name" value="Kinase-like_dom_sf"/>
</dbReference>
<dbReference type="InterPro" id="IPR000719">
    <property type="entry name" value="Prot_kinase_dom"/>
</dbReference>
<dbReference type="SUPFAM" id="SSF56112">
    <property type="entry name" value="Protein kinase-like (PK-like)"/>
    <property type="match status" value="1"/>
</dbReference>
<keyword evidence="6" id="KW-0560">Oxidoreductase</keyword>
<evidence type="ECO:0000256" key="8">
    <source>
        <dbReference type="SAM" id="MobiDB-lite"/>
    </source>
</evidence>
<dbReference type="PANTHER" id="PTHR44329:SF214">
    <property type="entry name" value="PROTEIN KINASE DOMAIN-CONTAINING PROTEIN"/>
    <property type="match status" value="1"/>
</dbReference>
<dbReference type="InterPro" id="IPR001245">
    <property type="entry name" value="Ser-Thr/Tyr_kinase_cat_dom"/>
</dbReference>
<feature type="region of interest" description="Disordered" evidence="8">
    <location>
        <begin position="742"/>
        <end position="802"/>
    </location>
</feature>
<dbReference type="EMBL" id="JALJOU010000090">
    <property type="protein sequence ID" value="KAK9822208.1"/>
    <property type="molecule type" value="Genomic_DNA"/>
</dbReference>
<dbReference type="InterPro" id="IPR017441">
    <property type="entry name" value="Protein_kinase_ATP_BS"/>
</dbReference>
<dbReference type="InterPro" id="IPR036291">
    <property type="entry name" value="NAD(P)-bd_dom_sf"/>
</dbReference>
<feature type="transmembrane region" description="Helical" evidence="9">
    <location>
        <begin position="547"/>
        <end position="570"/>
    </location>
</feature>
<evidence type="ECO:0000256" key="2">
    <source>
        <dbReference type="ARBA" id="ARBA00022679"/>
    </source>
</evidence>
<dbReference type="Gene3D" id="1.10.510.10">
    <property type="entry name" value="Transferase(Phosphotransferase) domain 1"/>
    <property type="match status" value="1"/>
</dbReference>
<dbReference type="Gene3D" id="3.40.50.720">
    <property type="entry name" value="NAD(P)-binding Rossmann-like Domain"/>
    <property type="match status" value="1"/>
</dbReference>
<dbReference type="PROSITE" id="PS00108">
    <property type="entry name" value="PROTEIN_KINASE_ST"/>
    <property type="match status" value="1"/>
</dbReference>
<dbReference type="PROSITE" id="PS50011">
    <property type="entry name" value="PROTEIN_KINASE_DOM"/>
    <property type="match status" value="1"/>
</dbReference>
<feature type="compositionally biased region" description="Gly residues" evidence="8">
    <location>
        <begin position="594"/>
        <end position="603"/>
    </location>
</feature>
<keyword evidence="3 7" id="KW-0547">Nucleotide-binding</keyword>
<evidence type="ECO:0000256" key="9">
    <source>
        <dbReference type="SAM" id="Phobius"/>
    </source>
</evidence>
<feature type="compositionally biased region" description="Low complexity" evidence="8">
    <location>
        <begin position="771"/>
        <end position="782"/>
    </location>
</feature>
<gene>
    <name evidence="11" type="ORF">WJX81_005892</name>
</gene>
<dbReference type="InterPro" id="IPR029753">
    <property type="entry name" value="D-isomer_DH_CS"/>
</dbReference>
<dbReference type="PANTHER" id="PTHR44329">
    <property type="entry name" value="SERINE/THREONINE-PROTEIN KINASE TNNI3K-RELATED"/>
    <property type="match status" value="1"/>
</dbReference>
<evidence type="ECO:0000256" key="6">
    <source>
        <dbReference type="ARBA" id="ARBA00023002"/>
    </source>
</evidence>
<feature type="compositionally biased region" description="Basic and acidic residues" evidence="8">
    <location>
        <begin position="579"/>
        <end position="589"/>
    </location>
</feature>
<sequence>MQPRWEVMFCMPPGGWDLLYDRLEEDLPPWTVLKRACFGQPLADQVANSDVLIPTTAPCGAEARGIPVCTSPGVNAASVAEAALMLVLMLARRVPEQLQTFAQRGLGRPLGMQLAGKTLGIVGMGAIGVRLAKAAQAGLGMHVIGLTSRSTPGDLANLLGSADVVSLHCPLTLATHGLLGATELRAMKRGALLVNYGRGELIDKQALVDALRDGHLGGAGLDVFWEEPADPDDELFSLPNVIALPHTGVCTHEVMQSYAALLSENIERCPAGAPATAPSVRHASTGQEFAAALSDFRVRTVLINGTIVLTPELWRPLGGTANIVMRNVSLAPDPAVQASAVLDFGGVSDSIMVGMNGRLSFTNMTLRSPAPTFPIHTASHARFKVNGFGPWPSVTVLPNATVVLNQTRVYYYSDPAQCEAFLTEIPAGWRRLGLNDSVQVLPAEHEADLTGVHRFRRQITDIVINETVGSAAFVTQDLKCFCPPVNPWPLALSPGEQAPAPAPASAAPAPAPAPGGGLTATGVAAAEPGGAPAGGGRQGGGLTQAAMIALIAVLAAVATAIVAAGAAVSVRLRQQRHKRDAEGNNDGRRQNGGLLPGAGGGLPDGALEGHMARMPSDPRRSPSGSSNSVRRNSSGGSPHAASDRGSGPDFMMRSVMSLPDTLRMRSQELLAELEIGQPLGRGSYGRVYRGKWKGVQVAVKIVEHSSEADRDLSELRESVLSTAIQHPNVVSTYKVRTIRVVPQEPVPPPPTLDSAKSMHGAPPFGTGHDGASPAASMSARSAPEGDQRLGGRGGGNDTMPTLGLEKAASIPEGVPLTLPEGGGPGPGGDSLRVGLRPPRAPQGTANTLGNLPDGGSPGAECSSVTAEMRETWMLLEYCDRGNLDRAILNRVFLRDGKPNLDAVLRSLIDIAAGMDYLHSLGVLHGDLKGPNVLLKTSVEHDPRGFCCKIADFGLARVLQDNATHVSTKSFGTVAYMPAEVLQHNRMSRGADVYSFAMIMWELLAGRRVYEGYIATQVFFKVLTGFRPEIPESAPAPYAQLMAACWSDDADKRPPFDAVLRELQAMHSELLARAASASVESQRSTGSTMAPASSSEAAKAGACDWPAARRDREDSALASGDRPCGAPGATLRDAGGEEEEGVQAALHPALEDEMALGLQNGARAA</sequence>
<dbReference type="Proteomes" id="UP001445335">
    <property type="component" value="Unassembled WGS sequence"/>
</dbReference>
<feature type="binding site" evidence="7">
    <location>
        <position position="700"/>
    </location>
    <ligand>
        <name>ATP</name>
        <dbReference type="ChEBI" id="CHEBI:30616"/>
    </ligand>
</feature>
<dbReference type="PROSITE" id="PS00107">
    <property type="entry name" value="PROTEIN_KINASE_ATP"/>
    <property type="match status" value="1"/>
</dbReference>
<protein>
    <recommendedName>
        <fullName evidence="10">Protein kinase domain-containing protein</fullName>
    </recommendedName>
</protein>
<evidence type="ECO:0000256" key="7">
    <source>
        <dbReference type="PROSITE-ProRule" id="PRU10141"/>
    </source>
</evidence>
<dbReference type="Pfam" id="PF07714">
    <property type="entry name" value="PK_Tyr_Ser-Thr"/>
    <property type="match status" value="2"/>
</dbReference>
<dbReference type="GO" id="GO:0016491">
    <property type="term" value="F:oxidoreductase activity"/>
    <property type="evidence" value="ECO:0007669"/>
    <property type="project" value="UniProtKB-KW"/>
</dbReference>
<dbReference type="InterPro" id="IPR051681">
    <property type="entry name" value="Ser/Thr_Kinases-Pseudokinases"/>
</dbReference>
<dbReference type="SMART" id="SM00220">
    <property type="entry name" value="S_TKc"/>
    <property type="match status" value="1"/>
</dbReference>
<dbReference type="AlphaFoldDB" id="A0AAW1QLR4"/>
<keyword evidence="1" id="KW-0723">Serine/threonine-protein kinase</keyword>
<evidence type="ECO:0000259" key="10">
    <source>
        <dbReference type="PROSITE" id="PS50011"/>
    </source>
</evidence>
<reference evidence="11 12" key="1">
    <citation type="journal article" date="2024" name="Nat. Commun.">
        <title>Phylogenomics reveals the evolutionary origins of lichenization in chlorophyte algae.</title>
        <authorList>
            <person name="Puginier C."/>
            <person name="Libourel C."/>
            <person name="Otte J."/>
            <person name="Skaloud P."/>
            <person name="Haon M."/>
            <person name="Grisel S."/>
            <person name="Petersen M."/>
            <person name="Berrin J.G."/>
            <person name="Delaux P.M."/>
            <person name="Dal Grande F."/>
            <person name="Keller J."/>
        </authorList>
    </citation>
    <scope>NUCLEOTIDE SEQUENCE [LARGE SCALE GENOMIC DNA]</scope>
    <source>
        <strain evidence="11 12">SAG 245.80</strain>
    </source>
</reference>
<dbReference type="PROSITE" id="PS00670">
    <property type="entry name" value="D_2_HYDROXYACID_DH_2"/>
    <property type="match status" value="1"/>
</dbReference>
<keyword evidence="5 7" id="KW-0067">ATP-binding</keyword>
<dbReference type="GO" id="GO:0051287">
    <property type="term" value="F:NAD binding"/>
    <property type="evidence" value="ECO:0007669"/>
    <property type="project" value="InterPro"/>
</dbReference>
<comment type="caution">
    <text evidence="11">The sequence shown here is derived from an EMBL/GenBank/DDBJ whole genome shotgun (WGS) entry which is preliminary data.</text>
</comment>
<evidence type="ECO:0000256" key="1">
    <source>
        <dbReference type="ARBA" id="ARBA00022527"/>
    </source>
</evidence>
<evidence type="ECO:0000313" key="11">
    <source>
        <dbReference type="EMBL" id="KAK9822208.1"/>
    </source>
</evidence>
<feature type="region of interest" description="Disordered" evidence="8">
    <location>
        <begin position="574"/>
        <end position="653"/>
    </location>
</feature>
<dbReference type="Pfam" id="PF02826">
    <property type="entry name" value="2-Hacid_dh_C"/>
    <property type="match status" value="1"/>
</dbReference>
<accession>A0AAW1QLR4</accession>
<feature type="compositionally biased region" description="Polar residues" evidence="8">
    <location>
        <begin position="1077"/>
        <end position="1095"/>
    </location>
</feature>
<proteinExistence type="predicted"/>
<dbReference type="SUPFAM" id="SSF51735">
    <property type="entry name" value="NAD(P)-binding Rossmann-fold domains"/>
    <property type="match status" value="1"/>
</dbReference>
<dbReference type="InterPro" id="IPR008271">
    <property type="entry name" value="Ser/Thr_kinase_AS"/>
</dbReference>
<dbReference type="GO" id="GO:0004674">
    <property type="term" value="F:protein serine/threonine kinase activity"/>
    <property type="evidence" value="ECO:0007669"/>
    <property type="project" value="UniProtKB-KW"/>
</dbReference>
<feature type="domain" description="Protein kinase" evidence="10">
    <location>
        <begin position="673"/>
        <end position="1069"/>
    </location>
</feature>
<feature type="compositionally biased region" description="Low complexity" evidence="8">
    <location>
        <begin position="621"/>
        <end position="638"/>
    </location>
</feature>
<name>A0AAW1QLR4_9CHLO</name>
<evidence type="ECO:0000313" key="12">
    <source>
        <dbReference type="Proteomes" id="UP001445335"/>
    </source>
</evidence>
<dbReference type="InterPro" id="IPR006140">
    <property type="entry name" value="D-isomer_DH_NAD-bd"/>
</dbReference>
<keyword evidence="9" id="KW-0472">Membrane</keyword>
<feature type="compositionally biased region" description="Low complexity" evidence="8">
    <location>
        <begin position="520"/>
        <end position="530"/>
    </location>
</feature>
<feature type="region of interest" description="Disordered" evidence="8">
    <location>
        <begin position="1076"/>
        <end position="1142"/>
    </location>
</feature>
<evidence type="ECO:0000256" key="3">
    <source>
        <dbReference type="ARBA" id="ARBA00022741"/>
    </source>
</evidence>
<keyword evidence="4" id="KW-0418">Kinase</keyword>
<dbReference type="PROSITE" id="PS00671">
    <property type="entry name" value="D_2_HYDROXYACID_DH_3"/>
    <property type="match status" value="1"/>
</dbReference>
<dbReference type="Gene3D" id="3.30.200.20">
    <property type="entry name" value="Phosphorylase Kinase, domain 1"/>
    <property type="match status" value="1"/>
</dbReference>
<evidence type="ECO:0000256" key="4">
    <source>
        <dbReference type="ARBA" id="ARBA00022777"/>
    </source>
</evidence>